<accession>A0A9D5K149</accession>
<feature type="non-terminal residue" evidence="2">
    <location>
        <position position="1"/>
    </location>
</feature>
<dbReference type="Pfam" id="PF01837">
    <property type="entry name" value="HcyBio"/>
    <property type="match status" value="1"/>
</dbReference>
<name>A0A9D5K149_9BACT</name>
<sequence length="89" mass="9899">TAVRDDQIYAPVVDYSSDYPNARDDVVAEVTYQELKSGKIVLNGKEIPTAGLSSYAKAKEIANLLKAWIQQGDFLLAEPVRLLRTSERD</sequence>
<gene>
    <name evidence="2" type="ORF">GF339_23325</name>
</gene>
<dbReference type="AlphaFoldDB" id="A0A9D5K149"/>
<protein>
    <recommendedName>
        <fullName evidence="1">Homocysteine biosynthesis enzyme sulfur-incorporation domain-containing protein</fullName>
    </recommendedName>
</protein>
<evidence type="ECO:0000313" key="2">
    <source>
        <dbReference type="EMBL" id="MBD3327536.1"/>
    </source>
</evidence>
<dbReference type="Proteomes" id="UP000649604">
    <property type="component" value="Unassembled WGS sequence"/>
</dbReference>
<evidence type="ECO:0000313" key="3">
    <source>
        <dbReference type="Proteomes" id="UP000649604"/>
    </source>
</evidence>
<evidence type="ECO:0000259" key="1">
    <source>
        <dbReference type="Pfam" id="PF01837"/>
    </source>
</evidence>
<proteinExistence type="predicted"/>
<dbReference type="EMBL" id="WJJP01000750">
    <property type="protein sequence ID" value="MBD3327536.1"/>
    <property type="molecule type" value="Genomic_DNA"/>
</dbReference>
<reference evidence="2" key="1">
    <citation type="submission" date="2019-11" db="EMBL/GenBank/DDBJ databases">
        <title>Microbial mats filling the niche in hypersaline microbial mats.</title>
        <authorList>
            <person name="Wong H.L."/>
            <person name="Macleod F.I."/>
            <person name="White R.A. III"/>
            <person name="Burns B.P."/>
        </authorList>
    </citation>
    <scope>NUCLEOTIDE SEQUENCE</scope>
    <source>
        <strain evidence="2">Rbin_158</strain>
    </source>
</reference>
<organism evidence="2 3">
    <name type="scientific">candidate division KSB3 bacterium</name>
    <dbReference type="NCBI Taxonomy" id="2044937"/>
    <lineage>
        <taxon>Bacteria</taxon>
        <taxon>candidate division KSB3</taxon>
    </lineage>
</organism>
<dbReference type="InterPro" id="IPR002708">
    <property type="entry name" value="HcyBio"/>
</dbReference>
<feature type="domain" description="Homocysteine biosynthesis enzyme sulfur-incorporation" evidence="1">
    <location>
        <begin position="1"/>
        <end position="76"/>
    </location>
</feature>
<comment type="caution">
    <text evidence="2">The sequence shown here is derived from an EMBL/GenBank/DDBJ whole genome shotgun (WGS) entry which is preliminary data.</text>
</comment>